<dbReference type="PROSITE" id="PS50949">
    <property type="entry name" value="HTH_GNTR"/>
    <property type="match status" value="1"/>
</dbReference>
<organism evidence="6 7">
    <name type="scientific">Pseudonocardia ailaonensis</name>
    <dbReference type="NCBI Taxonomy" id="367279"/>
    <lineage>
        <taxon>Bacteria</taxon>
        <taxon>Bacillati</taxon>
        <taxon>Actinomycetota</taxon>
        <taxon>Actinomycetes</taxon>
        <taxon>Pseudonocardiales</taxon>
        <taxon>Pseudonocardiaceae</taxon>
        <taxon>Pseudonocardia</taxon>
    </lineage>
</organism>
<feature type="region of interest" description="Disordered" evidence="4">
    <location>
        <begin position="1"/>
        <end position="21"/>
    </location>
</feature>
<name>A0ABN2MV89_9PSEU</name>
<dbReference type="SUPFAM" id="SSF46785">
    <property type="entry name" value="Winged helix' DNA-binding domain"/>
    <property type="match status" value="1"/>
</dbReference>
<dbReference type="SMART" id="SM00345">
    <property type="entry name" value="HTH_GNTR"/>
    <property type="match status" value="1"/>
</dbReference>
<dbReference type="Gene3D" id="1.10.10.10">
    <property type="entry name" value="Winged helix-like DNA-binding domain superfamily/Winged helix DNA-binding domain"/>
    <property type="match status" value="1"/>
</dbReference>
<dbReference type="InterPro" id="IPR050679">
    <property type="entry name" value="Bact_HTH_transcr_reg"/>
</dbReference>
<dbReference type="EMBL" id="BAAAQK010000005">
    <property type="protein sequence ID" value="GAA1840036.1"/>
    <property type="molecule type" value="Genomic_DNA"/>
</dbReference>
<dbReference type="Proteomes" id="UP001500449">
    <property type="component" value="Unassembled WGS sequence"/>
</dbReference>
<dbReference type="InterPro" id="IPR000524">
    <property type="entry name" value="Tscrpt_reg_HTH_GntR"/>
</dbReference>
<dbReference type="PRINTS" id="PR00035">
    <property type="entry name" value="HTHGNTR"/>
</dbReference>
<evidence type="ECO:0000256" key="2">
    <source>
        <dbReference type="ARBA" id="ARBA00023125"/>
    </source>
</evidence>
<feature type="domain" description="HTH gntR-type" evidence="5">
    <location>
        <begin position="13"/>
        <end position="83"/>
    </location>
</feature>
<dbReference type="CDD" id="cd07377">
    <property type="entry name" value="WHTH_GntR"/>
    <property type="match status" value="1"/>
</dbReference>
<dbReference type="InterPro" id="IPR036388">
    <property type="entry name" value="WH-like_DNA-bd_sf"/>
</dbReference>
<dbReference type="Pfam" id="PF00392">
    <property type="entry name" value="GntR"/>
    <property type="match status" value="1"/>
</dbReference>
<sequence>MGPPGAHGTVTGLRPVGPVGTGIRDQLDGLLRERTPGDRLPAERTLAARFRVGRAHVRRALRDLEAEGRIVVRAQSGSYVSSGGPS</sequence>
<evidence type="ECO:0000256" key="4">
    <source>
        <dbReference type="SAM" id="MobiDB-lite"/>
    </source>
</evidence>
<keyword evidence="1" id="KW-0805">Transcription regulation</keyword>
<dbReference type="PANTHER" id="PTHR44846">
    <property type="entry name" value="MANNOSYL-D-GLYCERATE TRANSPORT/METABOLISM SYSTEM REPRESSOR MNGR-RELATED"/>
    <property type="match status" value="1"/>
</dbReference>
<protein>
    <recommendedName>
        <fullName evidence="5">HTH gntR-type domain-containing protein</fullName>
    </recommendedName>
</protein>
<evidence type="ECO:0000256" key="1">
    <source>
        <dbReference type="ARBA" id="ARBA00023015"/>
    </source>
</evidence>
<gene>
    <name evidence="6" type="ORF">GCM10009836_19120</name>
</gene>
<evidence type="ECO:0000313" key="7">
    <source>
        <dbReference type="Proteomes" id="UP001500449"/>
    </source>
</evidence>
<reference evidence="6 7" key="1">
    <citation type="journal article" date="2019" name="Int. J. Syst. Evol. Microbiol.">
        <title>The Global Catalogue of Microorganisms (GCM) 10K type strain sequencing project: providing services to taxonomists for standard genome sequencing and annotation.</title>
        <authorList>
            <consortium name="The Broad Institute Genomics Platform"/>
            <consortium name="The Broad Institute Genome Sequencing Center for Infectious Disease"/>
            <person name="Wu L."/>
            <person name="Ma J."/>
        </authorList>
    </citation>
    <scope>NUCLEOTIDE SEQUENCE [LARGE SCALE GENOMIC DNA]</scope>
    <source>
        <strain evidence="6 7">JCM 16009</strain>
    </source>
</reference>
<evidence type="ECO:0000259" key="5">
    <source>
        <dbReference type="PROSITE" id="PS50949"/>
    </source>
</evidence>
<evidence type="ECO:0000256" key="3">
    <source>
        <dbReference type="ARBA" id="ARBA00023163"/>
    </source>
</evidence>
<proteinExistence type="predicted"/>
<accession>A0ABN2MV89</accession>
<keyword evidence="2" id="KW-0238">DNA-binding</keyword>
<keyword evidence="7" id="KW-1185">Reference proteome</keyword>
<dbReference type="RefSeq" id="WP_344414658.1">
    <property type="nucleotide sequence ID" value="NZ_BAAAQK010000005.1"/>
</dbReference>
<evidence type="ECO:0000313" key="6">
    <source>
        <dbReference type="EMBL" id="GAA1840036.1"/>
    </source>
</evidence>
<comment type="caution">
    <text evidence="6">The sequence shown here is derived from an EMBL/GenBank/DDBJ whole genome shotgun (WGS) entry which is preliminary data.</text>
</comment>
<dbReference type="InterPro" id="IPR036390">
    <property type="entry name" value="WH_DNA-bd_sf"/>
</dbReference>
<keyword evidence="3" id="KW-0804">Transcription</keyword>